<sequence>MDSNITKLLNPARLLAEEFQFLTKKPYYNNLLIDSHELAKRVSLGDPRQWTVAKRPCASLGTLGTLPAELQFQVFSVTAISTLFDLRATNSHAKQLIEQWQPFRTVMTHGANVVRALLTTGAGNLWTTEQVVDVILTTDCEFCGEHGEILQLLKLKRCCFRCLSQERDLLAVSERYACTVMKLTRDELAALPLLRSVPQKEFWGFPVQQRGWAFDYKAALGILRKRPRQQVHRPSAPSAMGRLELKPTGKQLTLKERSVQPRPQSTIQSRRGQRPLRLLGEEVSPLETVYTQHACAIRAPGKSRQIFRHPEGGLRTGITTVEAYHCAGCAFYWNYHSPLPWQFHRLLPHQKGKKDTPLTRHLNHCVYARLQWFWVYNPWRELHPEDIILRNSGNIVQSRSGEDLGPKENARFEEVPEHVLTFLETTELDSTTFQPQYTWPKLKSDEDKSYDDNRRSNRQEELLFQRIREREAPSPIEMPDDYYDCLVSQEAVSQANWACANLSSGRVGLFGGPVTVMVQKHEKLDRRGCRLPAIGLSEIYLD</sequence>
<evidence type="ECO:0008006" key="3">
    <source>
        <dbReference type="Google" id="ProtNLM"/>
    </source>
</evidence>
<keyword evidence="2" id="KW-1185">Reference proteome</keyword>
<protein>
    <recommendedName>
        <fullName evidence="3">F-box domain-containing protein</fullName>
    </recommendedName>
</protein>
<evidence type="ECO:0000313" key="1">
    <source>
        <dbReference type="EMBL" id="KAJ9607604.1"/>
    </source>
</evidence>
<name>A0AA39CGN0_9EURO</name>
<dbReference type="Proteomes" id="UP001172673">
    <property type="component" value="Unassembled WGS sequence"/>
</dbReference>
<gene>
    <name evidence="1" type="ORF">H2200_007682</name>
</gene>
<evidence type="ECO:0000313" key="2">
    <source>
        <dbReference type="Proteomes" id="UP001172673"/>
    </source>
</evidence>
<dbReference type="EMBL" id="JAPDRK010000011">
    <property type="protein sequence ID" value="KAJ9607604.1"/>
    <property type="molecule type" value="Genomic_DNA"/>
</dbReference>
<dbReference type="AlphaFoldDB" id="A0AA39CGN0"/>
<accession>A0AA39CGN0</accession>
<reference evidence="1" key="1">
    <citation type="submission" date="2022-10" db="EMBL/GenBank/DDBJ databases">
        <title>Culturing micro-colonial fungi from biological soil crusts in the Mojave desert and describing Neophaeococcomyces mojavensis, and introducing the new genera and species Taxawa tesnikishii.</title>
        <authorList>
            <person name="Kurbessoian T."/>
            <person name="Stajich J.E."/>
        </authorList>
    </citation>
    <scope>NUCLEOTIDE SEQUENCE</scope>
    <source>
        <strain evidence="1">TK_41</strain>
    </source>
</reference>
<organism evidence="1 2">
    <name type="scientific">Cladophialophora chaetospira</name>
    <dbReference type="NCBI Taxonomy" id="386627"/>
    <lineage>
        <taxon>Eukaryota</taxon>
        <taxon>Fungi</taxon>
        <taxon>Dikarya</taxon>
        <taxon>Ascomycota</taxon>
        <taxon>Pezizomycotina</taxon>
        <taxon>Eurotiomycetes</taxon>
        <taxon>Chaetothyriomycetidae</taxon>
        <taxon>Chaetothyriales</taxon>
        <taxon>Herpotrichiellaceae</taxon>
        <taxon>Cladophialophora</taxon>
    </lineage>
</organism>
<proteinExistence type="predicted"/>
<comment type="caution">
    <text evidence="1">The sequence shown here is derived from an EMBL/GenBank/DDBJ whole genome shotgun (WGS) entry which is preliminary data.</text>
</comment>